<comment type="caution">
    <text evidence="1">The sequence shown here is derived from an EMBL/GenBank/DDBJ whole genome shotgun (WGS) entry which is preliminary data.</text>
</comment>
<evidence type="ECO:0000313" key="2">
    <source>
        <dbReference type="Proteomes" id="UP000322267"/>
    </source>
</evidence>
<dbReference type="RefSeq" id="WP_148938903.1">
    <property type="nucleotide sequence ID" value="NZ_VTEI01000003.1"/>
</dbReference>
<dbReference type="InterPro" id="IPR040983">
    <property type="entry name" value="Bact_RF_family5"/>
</dbReference>
<accession>A0A5D4NTM8</accession>
<sequence length="64" mass="7334">MNVKRKSGKLDKVAADRKWEKIIVLGDKGTGHMLSENMNKQIDEVIQKNLLNEQEEKVVEEINA</sequence>
<evidence type="ECO:0000313" key="1">
    <source>
        <dbReference type="EMBL" id="TYS17567.1"/>
    </source>
</evidence>
<gene>
    <name evidence="1" type="ORF">FZC78_06760</name>
</gene>
<dbReference type="OrthoDB" id="5241360at2"/>
<proteinExistence type="predicted"/>
<name>A0A5D4NTM8_9BACI</name>
<dbReference type="EMBL" id="VTEI01000003">
    <property type="protein sequence ID" value="TYS17567.1"/>
    <property type="molecule type" value="Genomic_DNA"/>
</dbReference>
<dbReference type="AlphaFoldDB" id="A0A5D4NTM8"/>
<dbReference type="Pfam" id="PF18846">
    <property type="entry name" value="baeRF_family5"/>
    <property type="match status" value="1"/>
</dbReference>
<protein>
    <submittedName>
        <fullName evidence="1">Uncharacterized protein</fullName>
    </submittedName>
</protein>
<dbReference type="Proteomes" id="UP000322267">
    <property type="component" value="Unassembled WGS sequence"/>
</dbReference>
<organism evidence="1 2">
    <name type="scientific">Rossellomorea vietnamensis</name>
    <dbReference type="NCBI Taxonomy" id="218284"/>
    <lineage>
        <taxon>Bacteria</taxon>
        <taxon>Bacillati</taxon>
        <taxon>Bacillota</taxon>
        <taxon>Bacilli</taxon>
        <taxon>Bacillales</taxon>
        <taxon>Bacillaceae</taxon>
        <taxon>Rossellomorea</taxon>
    </lineage>
</organism>
<reference evidence="1 2" key="1">
    <citation type="submission" date="2019-08" db="EMBL/GenBank/DDBJ databases">
        <title>Bacillus genomes from the desert of Cuatro Cienegas, Coahuila.</title>
        <authorList>
            <person name="Olmedo-Alvarez G."/>
        </authorList>
    </citation>
    <scope>NUCLEOTIDE SEQUENCE [LARGE SCALE GENOMIC DNA]</scope>
    <source>
        <strain evidence="1 2">CH34_1T</strain>
    </source>
</reference>